<dbReference type="InterPro" id="IPR000917">
    <property type="entry name" value="Sulfatase_N"/>
</dbReference>
<gene>
    <name evidence="3" type="ORF">TBC1_112159</name>
</gene>
<evidence type="ECO:0000313" key="3">
    <source>
        <dbReference type="EMBL" id="GAP44000.1"/>
    </source>
</evidence>
<comment type="similarity">
    <text evidence="1">Belongs to the sulfatase family.</text>
</comment>
<dbReference type="Gene3D" id="3.30.1120.10">
    <property type="match status" value="1"/>
</dbReference>
<dbReference type="PANTHER" id="PTHR42693:SF43">
    <property type="entry name" value="BLL2667 PROTEIN"/>
    <property type="match status" value="1"/>
</dbReference>
<evidence type="ECO:0000313" key="4">
    <source>
        <dbReference type="Proteomes" id="UP000053091"/>
    </source>
</evidence>
<proteinExistence type="inferred from homology"/>
<reference evidence="3" key="1">
    <citation type="journal article" date="2015" name="Genome Announc.">
        <title>Draft Genome Sequence of Bacteroidales Strain TBC1, a Novel Isolate from a Methanogenic Wastewater Treatment System.</title>
        <authorList>
            <person name="Tourlousse D.M."/>
            <person name="Matsuura N."/>
            <person name="Sun L."/>
            <person name="Toyonaga M."/>
            <person name="Kuroda K."/>
            <person name="Ohashi A."/>
            <person name="Cruz R."/>
            <person name="Yamaguchi T."/>
            <person name="Sekiguchi Y."/>
        </authorList>
    </citation>
    <scope>NUCLEOTIDE SEQUENCE [LARGE SCALE GENOMIC DNA]</scope>
    <source>
        <strain evidence="3">TBC1</strain>
    </source>
</reference>
<dbReference type="InterPro" id="IPR050738">
    <property type="entry name" value="Sulfatase"/>
</dbReference>
<evidence type="ECO:0000256" key="1">
    <source>
        <dbReference type="ARBA" id="ARBA00008779"/>
    </source>
</evidence>
<keyword evidence="4" id="KW-1185">Reference proteome</keyword>
<sequence>MGELDNRLFFYVIGDNGSSAEGGPEGTYNEMMALNGIIGEASQIMDHIDDWGGPNTFPHFAIGWAHATNTPFQWTKQVASHFGGTRNGMVVHWPDGIKSKGEIRSQFTHVSDVAPTVLEAAGLPFPTSVNGTEQTPFAGTSFAYSFDDANAPETHTTQYFEMFGNRGIYHEGWTASTRHSIPWLMVELPSLENDVWELYHVDEDFSQANNLAQSNPEKLKELQDLFMEEAIKYHVMPIDDRRVERFNAEIAGRADIMGDRESLTLYEGMTGIMENVFINNRSKNYTILAEVELMDSKTDGVIISQAGRFGDWSLYMKNGNVHHDYNFFGLEHTNIASSRVLEAGKHLIKYEFLVDEPKPGTGGNCTLYIDGQKVAEGYIPKAQPFANSGDEGVDVDTDNETNVTNKYKEGDNKFSGKINKVTVDIGMN</sequence>
<feature type="domain" description="Sulfatase N-terminal" evidence="2">
    <location>
        <begin position="2"/>
        <end position="122"/>
    </location>
</feature>
<dbReference type="Proteomes" id="UP000053091">
    <property type="component" value="Unassembled WGS sequence"/>
</dbReference>
<evidence type="ECO:0000259" key="2">
    <source>
        <dbReference type="Pfam" id="PF00884"/>
    </source>
</evidence>
<dbReference type="PANTHER" id="PTHR42693">
    <property type="entry name" value="ARYLSULFATASE FAMILY MEMBER"/>
    <property type="match status" value="1"/>
</dbReference>
<name>A0A0S7C443_9BACT</name>
<organism evidence="3">
    <name type="scientific">Lentimicrobium saccharophilum</name>
    <dbReference type="NCBI Taxonomy" id="1678841"/>
    <lineage>
        <taxon>Bacteria</taxon>
        <taxon>Pseudomonadati</taxon>
        <taxon>Bacteroidota</taxon>
        <taxon>Bacteroidia</taxon>
        <taxon>Bacteroidales</taxon>
        <taxon>Lentimicrobiaceae</taxon>
        <taxon>Lentimicrobium</taxon>
    </lineage>
</organism>
<dbReference type="SUPFAM" id="SSF53649">
    <property type="entry name" value="Alkaline phosphatase-like"/>
    <property type="match status" value="1"/>
</dbReference>
<accession>A0A0S7C443</accession>
<dbReference type="PATRIC" id="fig|1678841.3.peg.2418"/>
<dbReference type="Gene3D" id="3.40.720.10">
    <property type="entry name" value="Alkaline Phosphatase, subunit A"/>
    <property type="match status" value="1"/>
</dbReference>
<dbReference type="AlphaFoldDB" id="A0A0S7C443"/>
<protein>
    <submittedName>
        <fullName evidence="3">Sulfatase</fullName>
    </submittedName>
</protein>
<dbReference type="InterPro" id="IPR017850">
    <property type="entry name" value="Alkaline_phosphatase_core_sf"/>
</dbReference>
<dbReference type="Pfam" id="PF00884">
    <property type="entry name" value="Sulfatase"/>
    <property type="match status" value="1"/>
</dbReference>
<dbReference type="STRING" id="1678841.TBC1_112159"/>
<dbReference type="EMBL" id="DF968182">
    <property type="protein sequence ID" value="GAP44000.1"/>
    <property type="molecule type" value="Genomic_DNA"/>
</dbReference>